<evidence type="ECO:0000313" key="4">
    <source>
        <dbReference type="Proteomes" id="UP000477070"/>
    </source>
</evidence>
<gene>
    <name evidence="1" type="ORF">DCO61_04755</name>
    <name evidence="2" type="ORF">LS64_003505</name>
</gene>
<dbReference type="OrthoDB" id="5329129at2"/>
<reference evidence="1 4" key="4">
    <citation type="submission" date="2019-12" db="EMBL/GenBank/DDBJ databases">
        <title>Multi-Generational Helicobacter saguini Isolates.</title>
        <authorList>
            <person name="Mannion A."/>
            <person name="Shen Z."/>
            <person name="Fox J.G."/>
        </authorList>
    </citation>
    <scope>NUCLEOTIDE SEQUENCE [LARGE SCALE GENOMIC DNA]</scope>
    <source>
        <strain evidence="1">16-048</strain>
        <strain evidence="4">16-048 (F4)</strain>
    </source>
</reference>
<dbReference type="RefSeq" id="WP_034571140.1">
    <property type="nucleotide sequence ID" value="NZ_JRMP02000004.1"/>
</dbReference>
<protein>
    <submittedName>
        <fullName evidence="2">Uncharacterized protein</fullName>
    </submittedName>
</protein>
<reference evidence="2" key="3">
    <citation type="submission" date="2018-04" db="EMBL/GenBank/DDBJ databases">
        <authorList>
            <person name="Sheh A."/>
            <person name="Shen Z."/>
            <person name="Mannion A.J."/>
            <person name="Fox J.G."/>
        </authorList>
    </citation>
    <scope>NUCLEOTIDE SEQUENCE</scope>
    <source>
        <strain evidence="2">MIT 97-6194</strain>
    </source>
</reference>
<comment type="caution">
    <text evidence="2">The sequence shown here is derived from an EMBL/GenBank/DDBJ whole genome shotgun (WGS) entry which is preliminary data.</text>
</comment>
<organism evidence="2 3">
    <name type="scientific">Helicobacter saguini</name>
    <dbReference type="NCBI Taxonomy" id="1548018"/>
    <lineage>
        <taxon>Bacteria</taxon>
        <taxon>Pseudomonadati</taxon>
        <taxon>Campylobacterota</taxon>
        <taxon>Epsilonproteobacteria</taxon>
        <taxon>Campylobacterales</taxon>
        <taxon>Helicobacteraceae</taxon>
        <taxon>Helicobacter</taxon>
    </lineage>
</organism>
<reference evidence="2 3" key="1">
    <citation type="journal article" date="2014" name="Genome Announc.">
        <title>Draft genome sequences of eight enterohepatic helicobacter species isolated from both laboratory and wild rodents.</title>
        <authorList>
            <person name="Sheh A."/>
            <person name="Shen Z."/>
            <person name="Fox J.G."/>
        </authorList>
    </citation>
    <scope>NUCLEOTIDE SEQUENCE [LARGE SCALE GENOMIC DNA]</scope>
    <source>
        <strain evidence="2 3">MIT 97-6194</strain>
    </source>
</reference>
<reference evidence="2 3" key="2">
    <citation type="journal article" date="2016" name="Infect. Immun.">
        <title>Helicobacter saguini, a Novel Helicobacter Isolated from Cotton-Top Tamarins with Ulcerative Colitis, Has Proinflammatory Properties and Induces Typhlocolitis and Dysplasia in Gnotobiotic IL-10-/- Mice.</title>
        <authorList>
            <person name="Shen Z."/>
            <person name="Mannion A."/>
            <person name="Whary M.T."/>
            <person name="Muthupalani S."/>
            <person name="Sheh A."/>
            <person name="Feng Y."/>
            <person name="Gong G."/>
            <person name="Vandamme P."/>
            <person name="Holcombe H.R."/>
            <person name="Paster B.J."/>
            <person name="Fox J.G."/>
        </authorList>
    </citation>
    <scope>NUCLEOTIDE SEQUENCE [LARGE SCALE GENOMIC DNA]</scope>
    <source>
        <strain evidence="2 3">MIT 97-6194</strain>
    </source>
</reference>
<evidence type="ECO:0000313" key="3">
    <source>
        <dbReference type="Proteomes" id="UP000029714"/>
    </source>
</evidence>
<proteinExistence type="predicted"/>
<name>A0A347VSW1_9HELI</name>
<dbReference type="Proteomes" id="UP000477070">
    <property type="component" value="Unassembled WGS sequence"/>
</dbReference>
<evidence type="ECO:0000313" key="2">
    <source>
        <dbReference type="EMBL" id="TLD94995.1"/>
    </source>
</evidence>
<keyword evidence="3" id="KW-1185">Reference proteome</keyword>
<evidence type="ECO:0000313" key="1">
    <source>
        <dbReference type="EMBL" id="MWV69336.1"/>
    </source>
</evidence>
<accession>A0A347VSW1</accession>
<dbReference type="EMBL" id="QBIU01000001">
    <property type="protein sequence ID" value="MWV69336.1"/>
    <property type="molecule type" value="Genomic_DNA"/>
</dbReference>
<dbReference type="EMBL" id="JRMP02000004">
    <property type="protein sequence ID" value="TLD94995.1"/>
    <property type="molecule type" value="Genomic_DNA"/>
</dbReference>
<dbReference type="Proteomes" id="UP000029714">
    <property type="component" value="Unassembled WGS sequence"/>
</dbReference>
<sequence length="173" mass="20218">MQKLARMESDDVRIHLICNNMFLSLAFSFYLKGHLSSIDEADFIITDIAVLREKYTHLPICIIGQDLIIPCSVYEMFSQLHEFYSRVNAKQAEIFQKDIEHLQKFEKKHKDSKKEKNNSGNKDIVENIKQKKMQDLMKNIDPSLSGQVELLFNELSQKIYDTLENSKKSSEKK</sequence>
<dbReference type="AlphaFoldDB" id="A0A347VSW1"/>